<organism evidence="1 2">
    <name type="scientific">Candidatus Cerribacteria bacterium 'Amazon FNV 2010 28 9'</name>
    <dbReference type="NCBI Taxonomy" id="2081795"/>
    <lineage>
        <taxon>Bacteria</taxon>
        <taxon>Candidatus Cerribacteria</taxon>
    </lineage>
</organism>
<dbReference type="AlphaFoldDB" id="A0A317JQW9"/>
<name>A0A317JQW9_9BACT</name>
<evidence type="ECO:0000313" key="1">
    <source>
        <dbReference type="EMBL" id="PWU23113.1"/>
    </source>
</evidence>
<comment type="caution">
    <text evidence="1">The sequence shown here is derived from an EMBL/GenBank/DDBJ whole genome shotgun (WGS) entry which is preliminary data.</text>
</comment>
<dbReference type="Proteomes" id="UP000246104">
    <property type="component" value="Unassembled WGS sequence"/>
</dbReference>
<evidence type="ECO:0000313" key="2">
    <source>
        <dbReference type="Proteomes" id="UP000246104"/>
    </source>
</evidence>
<proteinExistence type="predicted"/>
<gene>
    <name evidence="1" type="ORF">C5B42_03960</name>
</gene>
<accession>A0A317JQW9</accession>
<dbReference type="EMBL" id="PSRQ01000045">
    <property type="protein sequence ID" value="PWU23113.1"/>
    <property type="molecule type" value="Genomic_DNA"/>
</dbReference>
<protein>
    <submittedName>
        <fullName evidence="1">Uncharacterized protein</fullName>
    </submittedName>
</protein>
<reference evidence="1 2" key="1">
    <citation type="submission" date="2018-02" db="EMBL/GenBank/DDBJ databases">
        <title>Genomic Reconstructions from Amazon Rainforest and Pasture Soil Reveal Novel Insights into the Physiology of Candidate Phyla in Tropical Sites.</title>
        <authorList>
            <person name="Kroeger M.E."/>
            <person name="Delmont T."/>
            <person name="Eren A.M."/>
            <person name="Guo J."/>
            <person name="Meyer K.M."/>
            <person name="Khan K."/>
            <person name="Rodrigues J.L.M."/>
            <person name="Bohannan B.J.M."/>
            <person name="Tringe S."/>
            <person name="Borges C.D."/>
            <person name="Tiedje J."/>
            <person name="Tsai S.M."/>
            <person name="Nusslein K."/>
        </authorList>
    </citation>
    <scope>NUCLEOTIDE SEQUENCE [LARGE SCALE GENOMIC DNA]</scope>
    <source>
        <strain evidence="1">Amazon FNV 2010 28 9</strain>
    </source>
</reference>
<sequence length="76" mass="8471">MLPQICIVECDETKSTHALKDVKSVEQGMKLFAGWLAHHGGTVTIVASLHMVIVTNQAENTFHYYVKMISVLDLNN</sequence>